<dbReference type="SUPFAM" id="SSF69618">
    <property type="entry name" value="HemD-like"/>
    <property type="match status" value="1"/>
</dbReference>
<evidence type="ECO:0000256" key="1">
    <source>
        <dbReference type="ARBA" id="ARBA00012162"/>
    </source>
</evidence>
<dbReference type="Gene3D" id="3.40.50.10090">
    <property type="match status" value="2"/>
</dbReference>
<evidence type="ECO:0000259" key="7">
    <source>
        <dbReference type="Pfam" id="PF00590"/>
    </source>
</evidence>
<dbReference type="OrthoDB" id="9815856at2"/>
<comment type="similarity">
    <text evidence="6">Belongs to the precorrin methyltransferase family.</text>
</comment>
<keyword evidence="3 6" id="KW-0808">Transferase</keyword>
<evidence type="ECO:0000313" key="9">
    <source>
        <dbReference type="EMBL" id="SFI27608.1"/>
    </source>
</evidence>
<dbReference type="GO" id="GO:0004851">
    <property type="term" value="F:uroporphyrin-III C-methyltransferase activity"/>
    <property type="evidence" value="ECO:0007669"/>
    <property type="project" value="UniProtKB-EC"/>
</dbReference>
<dbReference type="InterPro" id="IPR006366">
    <property type="entry name" value="CobA/CysG_C"/>
</dbReference>
<dbReference type="FunFam" id="3.30.950.10:FF:000001">
    <property type="entry name" value="Siroheme synthase"/>
    <property type="match status" value="1"/>
</dbReference>
<dbReference type="Gene3D" id="3.30.950.10">
    <property type="entry name" value="Methyltransferase, Cobalt-precorrin-4 Transmethylase, Domain 2"/>
    <property type="match status" value="1"/>
</dbReference>
<keyword evidence="5" id="KW-0627">Porphyrin biosynthesis</keyword>
<feature type="domain" description="Tetrapyrrole methylase" evidence="7">
    <location>
        <begin position="4"/>
        <end position="216"/>
    </location>
</feature>
<protein>
    <recommendedName>
        <fullName evidence="1">uroporphyrinogen-III C-methyltransferase</fullName>
        <ecNumber evidence="1">2.1.1.107</ecNumber>
    </recommendedName>
</protein>
<dbReference type="InterPro" id="IPR050161">
    <property type="entry name" value="Siro_Cobalamin_biosynth"/>
</dbReference>
<dbReference type="Proteomes" id="UP000183639">
    <property type="component" value="Unassembled WGS sequence"/>
</dbReference>
<feature type="domain" description="Tetrapyrrole biosynthesis uroporphyrinogen III synthase" evidence="8">
    <location>
        <begin position="270"/>
        <end position="498"/>
    </location>
</feature>
<evidence type="ECO:0000313" key="10">
    <source>
        <dbReference type="Proteomes" id="UP000183639"/>
    </source>
</evidence>
<dbReference type="AlphaFoldDB" id="A0A1I3GVK9"/>
<evidence type="ECO:0000259" key="8">
    <source>
        <dbReference type="Pfam" id="PF02602"/>
    </source>
</evidence>
<dbReference type="InterPro" id="IPR014776">
    <property type="entry name" value="4pyrrole_Mease_sub2"/>
</dbReference>
<evidence type="ECO:0000256" key="5">
    <source>
        <dbReference type="ARBA" id="ARBA00023244"/>
    </source>
</evidence>
<dbReference type="Gene3D" id="3.40.1010.10">
    <property type="entry name" value="Cobalt-precorrin-4 Transmethylase, Domain 1"/>
    <property type="match status" value="1"/>
</dbReference>
<dbReference type="InterPro" id="IPR014777">
    <property type="entry name" value="4pyrrole_Mease_sub1"/>
</dbReference>
<dbReference type="GO" id="GO:0019354">
    <property type="term" value="P:siroheme biosynthetic process"/>
    <property type="evidence" value="ECO:0007669"/>
    <property type="project" value="InterPro"/>
</dbReference>
<dbReference type="GO" id="GO:0004852">
    <property type="term" value="F:uroporphyrinogen-III synthase activity"/>
    <property type="evidence" value="ECO:0007669"/>
    <property type="project" value="InterPro"/>
</dbReference>
<dbReference type="EC" id="2.1.1.107" evidence="1"/>
<dbReference type="InterPro" id="IPR000878">
    <property type="entry name" value="4pyrrol_Mease"/>
</dbReference>
<keyword evidence="4" id="KW-0949">S-adenosyl-L-methionine</keyword>
<dbReference type="FunFam" id="3.40.1010.10:FF:000001">
    <property type="entry name" value="Siroheme synthase"/>
    <property type="match status" value="1"/>
</dbReference>
<dbReference type="InterPro" id="IPR036108">
    <property type="entry name" value="4pyrrol_syn_uPrphyn_synt_sf"/>
</dbReference>
<evidence type="ECO:0000256" key="3">
    <source>
        <dbReference type="ARBA" id="ARBA00022679"/>
    </source>
</evidence>
<dbReference type="EMBL" id="FOQK01000025">
    <property type="protein sequence ID" value="SFI27608.1"/>
    <property type="molecule type" value="Genomic_DNA"/>
</dbReference>
<dbReference type="SUPFAM" id="SSF53790">
    <property type="entry name" value="Tetrapyrrole methylase"/>
    <property type="match status" value="1"/>
</dbReference>
<dbReference type="NCBIfam" id="TIGR01469">
    <property type="entry name" value="cobA_cysG_Cterm"/>
    <property type="match status" value="1"/>
</dbReference>
<dbReference type="InterPro" id="IPR003043">
    <property type="entry name" value="Uropor_MeTrfase_CS"/>
</dbReference>
<name>A0A1I3GVK9_SELRU</name>
<keyword evidence="2 6" id="KW-0489">Methyltransferase</keyword>
<dbReference type="Pfam" id="PF02602">
    <property type="entry name" value="HEM4"/>
    <property type="match status" value="1"/>
</dbReference>
<dbReference type="NCBIfam" id="NF004790">
    <property type="entry name" value="PRK06136.1"/>
    <property type="match status" value="1"/>
</dbReference>
<gene>
    <name evidence="9" type="ORF">SAMN04487861_12538</name>
</gene>
<dbReference type="GO" id="GO:0032259">
    <property type="term" value="P:methylation"/>
    <property type="evidence" value="ECO:0007669"/>
    <property type="project" value="UniProtKB-KW"/>
</dbReference>
<dbReference type="PANTHER" id="PTHR45790:SF3">
    <property type="entry name" value="S-ADENOSYL-L-METHIONINE-DEPENDENT UROPORPHYRINOGEN III METHYLTRANSFERASE, CHLOROPLASTIC"/>
    <property type="match status" value="1"/>
</dbReference>
<evidence type="ECO:0000256" key="2">
    <source>
        <dbReference type="ARBA" id="ARBA00022603"/>
    </source>
</evidence>
<evidence type="ECO:0000256" key="6">
    <source>
        <dbReference type="RuleBase" id="RU003960"/>
    </source>
</evidence>
<dbReference type="PROSITE" id="PS00840">
    <property type="entry name" value="SUMT_2"/>
    <property type="match status" value="1"/>
</dbReference>
<evidence type="ECO:0000256" key="4">
    <source>
        <dbReference type="ARBA" id="ARBA00022691"/>
    </source>
</evidence>
<dbReference type="CDD" id="cd06578">
    <property type="entry name" value="HemD"/>
    <property type="match status" value="1"/>
</dbReference>
<dbReference type="PANTHER" id="PTHR45790">
    <property type="entry name" value="SIROHEME SYNTHASE-RELATED"/>
    <property type="match status" value="1"/>
</dbReference>
<dbReference type="InterPro" id="IPR003754">
    <property type="entry name" value="4pyrrol_synth_uPrphyn_synth"/>
</dbReference>
<dbReference type="FunFam" id="3.40.50.10090:FF:000001">
    <property type="entry name" value="Bifunctional uroporphyrinogen-III C-methyltransferase/uroporphyrinogen-III synthase"/>
    <property type="match status" value="1"/>
</dbReference>
<dbReference type="InterPro" id="IPR035996">
    <property type="entry name" value="4pyrrol_Methylase_sf"/>
</dbReference>
<dbReference type="CDD" id="cd11642">
    <property type="entry name" value="SUMT"/>
    <property type="match status" value="1"/>
</dbReference>
<accession>A0A1I3GVK9</accession>
<dbReference type="RefSeq" id="WP_075445269.1">
    <property type="nucleotide sequence ID" value="NZ_FOQK01000025.1"/>
</dbReference>
<proteinExistence type="inferred from homology"/>
<organism evidence="9 10">
    <name type="scientific">Selenomonas ruminantium</name>
    <dbReference type="NCBI Taxonomy" id="971"/>
    <lineage>
        <taxon>Bacteria</taxon>
        <taxon>Bacillati</taxon>
        <taxon>Bacillota</taxon>
        <taxon>Negativicutes</taxon>
        <taxon>Selenomonadales</taxon>
        <taxon>Selenomonadaceae</taxon>
        <taxon>Selenomonas</taxon>
    </lineage>
</organism>
<reference evidence="9 10" key="1">
    <citation type="submission" date="2016-10" db="EMBL/GenBank/DDBJ databases">
        <authorList>
            <person name="de Groot N.N."/>
        </authorList>
    </citation>
    <scope>NUCLEOTIDE SEQUENCE [LARGE SCALE GENOMIC DNA]</scope>
    <source>
        <strain evidence="9 10">Z108</strain>
    </source>
</reference>
<dbReference type="Pfam" id="PF00590">
    <property type="entry name" value="TP_methylase"/>
    <property type="match status" value="1"/>
</dbReference>
<sequence length="504" mass="53715">MAGMVYLVGAGPGDYRLISLKAVDCLKQADVVVYDRLADDRILQWAPDDAEYIYVGKASSNHTMKQEDINQLLVDKAKEGKCVVRLKGGDPFVFGRGGEEGLLLQENGLPFEIVPGITSAISVPAYAGIPVTHRAVATSFAVVTGHEDPTKGKSNMRWEHLATGVDTLVFLMGVANLPHITAKLIENGRPADTPAAVIRWGTKPEQRVLMTTVGTAAEDVAKAGLKPPAIFIVGDVVNLREKLQWFDEPKTHPLFGKTVLVTRARSQASKLTARLEQLGAKVIETPAIRIEDPADDYAALDAAIGNLSDYQWLIFTSVNGVEHFFARLFAAGKDARAMGYAKVAAIGSATAEKLKAYGILADVVPQEFRAEGVLEALQGKLPPHAKILLPRAQEAREILPEKLREQGAVVDVVPAYQTVAAAVDGEALKAQLASGKIDLVTFTSSSTVTNLIQIVGAAAALAGVKTAAIGPVTADTAKSNGIEPDIVAKEYTIDGLVEAIKENM</sequence>